<gene>
    <name evidence="2" type="ORF">HS961_08260</name>
</gene>
<sequence>MPIPHPSIPVPRASRQSGQIMTEYVIVAGVLAAVFFAPMPGADKSLFQLLIDAFRSAWASYSYTISLPW</sequence>
<evidence type="ECO:0000256" key="1">
    <source>
        <dbReference type="SAM" id="Phobius"/>
    </source>
</evidence>
<dbReference type="Proteomes" id="UP000515240">
    <property type="component" value="Chromosome"/>
</dbReference>
<keyword evidence="3" id="KW-1185">Reference proteome</keyword>
<dbReference type="EMBL" id="CP058554">
    <property type="protein sequence ID" value="QMV72829.1"/>
    <property type="molecule type" value="Genomic_DNA"/>
</dbReference>
<evidence type="ECO:0000313" key="2">
    <source>
        <dbReference type="EMBL" id="QMV72829.1"/>
    </source>
</evidence>
<proteinExistence type="predicted"/>
<reference evidence="2 3" key="1">
    <citation type="journal article" date="2020" name="G3 (Bethesda)">
        <title>CeMbio - The Caenorhabditis elegans Microbiome Resource.</title>
        <authorList>
            <person name="Dirksen P."/>
            <person name="Assie A."/>
            <person name="Zimmermann J."/>
            <person name="Zhang F."/>
            <person name="Tietje A.M."/>
            <person name="Marsh S.A."/>
            <person name="Felix M.A."/>
            <person name="Shapira M."/>
            <person name="Kaleta C."/>
            <person name="Schulenburg H."/>
            <person name="Samuel B."/>
        </authorList>
    </citation>
    <scope>NUCLEOTIDE SEQUENCE [LARGE SCALE GENOMIC DNA]</scope>
    <source>
        <strain evidence="2 3">BIGb0172</strain>
    </source>
</reference>
<dbReference type="KEGG" id="cpis:HS961_08260"/>
<dbReference type="AlphaFoldDB" id="A0A7G5EFQ4"/>
<keyword evidence="1" id="KW-0472">Membrane</keyword>
<keyword evidence="1" id="KW-1133">Transmembrane helix</keyword>
<feature type="transmembrane region" description="Helical" evidence="1">
    <location>
        <begin position="21"/>
        <end position="39"/>
    </location>
</feature>
<evidence type="ECO:0000313" key="3">
    <source>
        <dbReference type="Proteomes" id="UP000515240"/>
    </source>
</evidence>
<name>A0A7G5EFQ4_9BURK</name>
<keyword evidence="1" id="KW-0812">Transmembrane</keyword>
<protein>
    <submittedName>
        <fullName evidence="2">Uncharacterized protein</fullName>
    </submittedName>
</protein>
<accession>A0A7G5EFQ4</accession>
<dbReference type="RefSeq" id="WP_182327238.1">
    <property type="nucleotide sequence ID" value="NZ_CP058554.1"/>
</dbReference>
<organism evidence="2 3">
    <name type="scientific">Comamonas piscis</name>
    <dbReference type="NCBI Taxonomy" id="1562974"/>
    <lineage>
        <taxon>Bacteria</taxon>
        <taxon>Pseudomonadati</taxon>
        <taxon>Pseudomonadota</taxon>
        <taxon>Betaproteobacteria</taxon>
        <taxon>Burkholderiales</taxon>
        <taxon>Comamonadaceae</taxon>
        <taxon>Comamonas</taxon>
    </lineage>
</organism>